<evidence type="ECO:0000313" key="1">
    <source>
        <dbReference type="EMBL" id="KAK3322828.1"/>
    </source>
</evidence>
<dbReference type="AlphaFoldDB" id="A0AAE0ICX1"/>
<dbReference type="PANTHER" id="PTHR35569">
    <property type="entry name" value="CYANAMIDE HYDRATASE DDI2-RELATED"/>
    <property type="match status" value="1"/>
</dbReference>
<sequence length="166" mass="18558">EEVQAVGLMLHDLGPNHNLDSPFVTLDRRFEVDGAFAARSFIRGHPDGKRRDERRVQLVFDAIALHGEPELALYKEPDVLAVYHGNNLDFSGPGTLGVTEAEYNAVVAEFPKIMNQTKQVLTGILWYCRNKALSTYDTFLQPFSEMFVPGYSAVGHRVIDSYLSGN</sequence>
<reference evidence="1" key="2">
    <citation type="submission" date="2023-06" db="EMBL/GenBank/DDBJ databases">
        <authorList>
            <consortium name="Lawrence Berkeley National Laboratory"/>
            <person name="Haridas S."/>
            <person name="Hensen N."/>
            <person name="Bonometti L."/>
            <person name="Westerberg I."/>
            <person name="Brannstrom I.O."/>
            <person name="Guillou S."/>
            <person name="Cros-Aarteil S."/>
            <person name="Calhoun S."/>
            <person name="Kuo A."/>
            <person name="Mondo S."/>
            <person name="Pangilinan J."/>
            <person name="Riley R."/>
            <person name="Labutti K."/>
            <person name="Andreopoulos B."/>
            <person name="Lipzen A."/>
            <person name="Chen C."/>
            <person name="Yanf M."/>
            <person name="Daum C."/>
            <person name="Ng V."/>
            <person name="Clum A."/>
            <person name="Steindorff A."/>
            <person name="Ohm R."/>
            <person name="Martin F."/>
            <person name="Silar P."/>
            <person name="Natvig D."/>
            <person name="Lalanne C."/>
            <person name="Gautier V."/>
            <person name="Ament-Velasquez S.L."/>
            <person name="Kruys A."/>
            <person name="Hutchinson M.I."/>
            <person name="Powell A.J."/>
            <person name="Barry K."/>
            <person name="Miller A.N."/>
            <person name="Grigoriev I.V."/>
            <person name="Debuchy R."/>
            <person name="Gladieux P."/>
            <person name="Thoren M.H."/>
            <person name="Johannesson H."/>
        </authorList>
    </citation>
    <scope>NUCLEOTIDE SEQUENCE</scope>
    <source>
        <strain evidence="1">CBS 118394</strain>
    </source>
</reference>
<gene>
    <name evidence="1" type="ORF">B0H66DRAFT_475018</name>
</gene>
<dbReference type="PANTHER" id="PTHR35569:SF1">
    <property type="entry name" value="CYANAMIDE HYDRATASE DDI2-RELATED"/>
    <property type="match status" value="1"/>
</dbReference>
<keyword evidence="2" id="KW-1185">Reference proteome</keyword>
<proteinExistence type="predicted"/>
<evidence type="ECO:0008006" key="3">
    <source>
        <dbReference type="Google" id="ProtNLM"/>
    </source>
</evidence>
<dbReference type="EMBL" id="JAUEDM010000003">
    <property type="protein sequence ID" value="KAK3322828.1"/>
    <property type="molecule type" value="Genomic_DNA"/>
</dbReference>
<name>A0AAE0ICX1_9PEZI</name>
<organism evidence="1 2">
    <name type="scientific">Apodospora peruviana</name>
    <dbReference type="NCBI Taxonomy" id="516989"/>
    <lineage>
        <taxon>Eukaryota</taxon>
        <taxon>Fungi</taxon>
        <taxon>Dikarya</taxon>
        <taxon>Ascomycota</taxon>
        <taxon>Pezizomycotina</taxon>
        <taxon>Sordariomycetes</taxon>
        <taxon>Sordariomycetidae</taxon>
        <taxon>Sordariales</taxon>
        <taxon>Lasiosphaeriaceae</taxon>
        <taxon>Apodospora</taxon>
    </lineage>
</organism>
<protein>
    <recommendedName>
        <fullName evidence="3">HD domain-containing protein</fullName>
    </recommendedName>
</protein>
<dbReference type="Proteomes" id="UP001283341">
    <property type="component" value="Unassembled WGS sequence"/>
</dbReference>
<reference evidence="1" key="1">
    <citation type="journal article" date="2023" name="Mol. Phylogenet. Evol.">
        <title>Genome-scale phylogeny and comparative genomics of the fungal order Sordariales.</title>
        <authorList>
            <person name="Hensen N."/>
            <person name="Bonometti L."/>
            <person name="Westerberg I."/>
            <person name="Brannstrom I.O."/>
            <person name="Guillou S."/>
            <person name="Cros-Aarteil S."/>
            <person name="Calhoun S."/>
            <person name="Haridas S."/>
            <person name="Kuo A."/>
            <person name="Mondo S."/>
            <person name="Pangilinan J."/>
            <person name="Riley R."/>
            <person name="LaButti K."/>
            <person name="Andreopoulos B."/>
            <person name="Lipzen A."/>
            <person name="Chen C."/>
            <person name="Yan M."/>
            <person name="Daum C."/>
            <person name="Ng V."/>
            <person name="Clum A."/>
            <person name="Steindorff A."/>
            <person name="Ohm R.A."/>
            <person name="Martin F."/>
            <person name="Silar P."/>
            <person name="Natvig D.O."/>
            <person name="Lalanne C."/>
            <person name="Gautier V."/>
            <person name="Ament-Velasquez S.L."/>
            <person name="Kruys A."/>
            <person name="Hutchinson M.I."/>
            <person name="Powell A.J."/>
            <person name="Barry K."/>
            <person name="Miller A.N."/>
            <person name="Grigoriev I.V."/>
            <person name="Debuchy R."/>
            <person name="Gladieux P."/>
            <person name="Hiltunen Thoren M."/>
            <person name="Johannesson H."/>
        </authorList>
    </citation>
    <scope>NUCLEOTIDE SEQUENCE</scope>
    <source>
        <strain evidence="1">CBS 118394</strain>
    </source>
</reference>
<accession>A0AAE0ICX1</accession>
<evidence type="ECO:0000313" key="2">
    <source>
        <dbReference type="Proteomes" id="UP001283341"/>
    </source>
</evidence>
<comment type="caution">
    <text evidence="1">The sequence shown here is derived from an EMBL/GenBank/DDBJ whole genome shotgun (WGS) entry which is preliminary data.</text>
</comment>
<feature type="non-terminal residue" evidence="1">
    <location>
        <position position="166"/>
    </location>
</feature>